<accession>A0A1M7YRU7</accession>
<proteinExistence type="predicted"/>
<dbReference type="EMBL" id="FRFG01000013">
    <property type="protein sequence ID" value="SHO55246.1"/>
    <property type="molecule type" value="Genomic_DNA"/>
</dbReference>
<keyword evidence="2" id="KW-1185">Reference proteome</keyword>
<keyword evidence="1" id="KW-0449">Lipoprotein</keyword>
<dbReference type="AlphaFoldDB" id="A0A1M7YRU7"/>
<sequence>MVRSAIKWFAESVSGKRDGFTPVRCVHLTYNVMYLIVDISGRSSAAIGICGAAKEHLREYHNGGIVVENLGVDMKNPVWCFAVVVLLISGCSGSDPVQTDNWYRAGYRDGIAGHHQRTYKVLSALDVTQQSDYDKGYSEGIKTFCNPDFAYQIGLSGQYYDGVCDGTPSGNRFRLEWRRGWQQFNQ</sequence>
<dbReference type="InterPro" id="IPR021242">
    <property type="entry name" value="DUF2799"/>
</dbReference>
<dbReference type="Pfam" id="PF10973">
    <property type="entry name" value="DUF2799"/>
    <property type="match status" value="1"/>
</dbReference>
<protein>
    <submittedName>
        <fullName evidence="1">Lipoprotein</fullName>
    </submittedName>
</protein>
<organism evidence="1 2">
    <name type="scientific">Vibrio quintilis</name>
    <dbReference type="NCBI Taxonomy" id="1117707"/>
    <lineage>
        <taxon>Bacteria</taxon>
        <taxon>Pseudomonadati</taxon>
        <taxon>Pseudomonadota</taxon>
        <taxon>Gammaproteobacteria</taxon>
        <taxon>Vibrionales</taxon>
        <taxon>Vibrionaceae</taxon>
        <taxon>Vibrio</taxon>
    </lineage>
</organism>
<dbReference type="Proteomes" id="UP000184600">
    <property type="component" value="Unassembled WGS sequence"/>
</dbReference>
<evidence type="ECO:0000313" key="1">
    <source>
        <dbReference type="EMBL" id="SHO55246.1"/>
    </source>
</evidence>
<gene>
    <name evidence="1" type="ORF">VQ7734_00965</name>
</gene>
<name>A0A1M7YRU7_9VIBR</name>
<evidence type="ECO:0000313" key="2">
    <source>
        <dbReference type="Proteomes" id="UP000184600"/>
    </source>
</evidence>
<reference evidence="2" key="1">
    <citation type="submission" date="2016-12" db="EMBL/GenBank/DDBJ databases">
        <authorList>
            <person name="Rodrigo-Torres L."/>
            <person name="Arahal R.D."/>
            <person name="Lucena T."/>
        </authorList>
    </citation>
    <scope>NUCLEOTIDE SEQUENCE [LARGE SCALE GENOMIC DNA]</scope>
</reference>